<dbReference type="PIRSF" id="PIRSF000390">
    <property type="entry name" value="PLP_StrS"/>
    <property type="match status" value="1"/>
</dbReference>
<dbReference type="AlphaFoldDB" id="A0A1F6AX86"/>
<gene>
    <name evidence="5" type="ORF">A3A63_02100</name>
</gene>
<evidence type="ECO:0000256" key="3">
    <source>
        <dbReference type="ARBA" id="ARBA00037999"/>
    </source>
</evidence>
<dbReference type="Pfam" id="PF01041">
    <property type="entry name" value="DegT_DnrJ_EryC1"/>
    <property type="match status" value="1"/>
</dbReference>
<evidence type="ECO:0000256" key="1">
    <source>
        <dbReference type="ARBA" id="ARBA00001933"/>
    </source>
</evidence>
<dbReference type="SUPFAM" id="SSF53383">
    <property type="entry name" value="PLP-dependent transferases"/>
    <property type="match status" value="1"/>
</dbReference>
<evidence type="ECO:0000256" key="4">
    <source>
        <dbReference type="RuleBase" id="RU004508"/>
    </source>
</evidence>
<dbReference type="InterPro" id="IPR000653">
    <property type="entry name" value="DegT/StrS_aminotransferase"/>
</dbReference>
<dbReference type="CDD" id="cd00616">
    <property type="entry name" value="AHBA_syn"/>
    <property type="match status" value="1"/>
</dbReference>
<comment type="caution">
    <text evidence="5">The sequence shown here is derived from an EMBL/GenBank/DDBJ whole genome shotgun (WGS) entry which is preliminary data.</text>
</comment>
<name>A0A1F6AX86_9BACT</name>
<dbReference type="InterPro" id="IPR015422">
    <property type="entry name" value="PyrdxlP-dep_Trfase_small"/>
</dbReference>
<sequence>FVAGVSPVPVSGKVFDDKELLSGVEAVLDGWWTEGHFAKEFEEAFGKFVGVNYVSLVNSGSSANLVALTSLTSPILRERALTPGDEVISVATGFPTTINPIVQNRCTAVLLDNDLVTKNVNPKDLARAITPKTKVIMMAHTLGNLMPLDEIMRLVAKHNLWFIEDCCDALGGEYKGKKAGTFGHIATFSFYPAHQITMGEGGAVITSDSKLNRAIRQFRDWGRDCWCDTGRDNTCGMRFTWKLGELPYGYDHKYTYSQIGYNLKLTDMQAALGLAQLKKLKGFIRKRRENFAYLYQCFKTLEQYFILPEALPGANPSWFGFPIVVKDGAPFTKLDLVNYLEKRNIQTRSIFAGNLTRHPAYLHRTDIRTVFDLVHSDKLMTDAFWIGVYPGITKQMLDFVGDSIVSFITRAKSGRLG</sequence>
<dbReference type="Gene3D" id="3.90.1150.10">
    <property type="entry name" value="Aspartate Aminotransferase, domain 1"/>
    <property type="match status" value="1"/>
</dbReference>
<proteinExistence type="inferred from homology"/>
<dbReference type="PANTHER" id="PTHR30244:SF34">
    <property type="entry name" value="DTDP-4-AMINO-4,6-DIDEOXYGALACTOSE TRANSAMINASE"/>
    <property type="match status" value="1"/>
</dbReference>
<dbReference type="Proteomes" id="UP000176450">
    <property type="component" value="Unassembled WGS sequence"/>
</dbReference>
<comment type="cofactor">
    <cofactor evidence="1">
        <name>pyridoxal 5'-phosphate</name>
        <dbReference type="ChEBI" id="CHEBI:597326"/>
    </cofactor>
</comment>
<keyword evidence="2 4" id="KW-0663">Pyridoxal phosphate</keyword>
<dbReference type="GO" id="GO:0008483">
    <property type="term" value="F:transaminase activity"/>
    <property type="evidence" value="ECO:0007669"/>
    <property type="project" value="TreeGrafter"/>
</dbReference>
<evidence type="ECO:0000256" key="2">
    <source>
        <dbReference type="ARBA" id="ARBA00022898"/>
    </source>
</evidence>
<feature type="non-terminal residue" evidence="5">
    <location>
        <position position="1"/>
    </location>
</feature>
<reference evidence="5 6" key="1">
    <citation type="journal article" date="2016" name="Nat. Commun.">
        <title>Thousands of microbial genomes shed light on interconnected biogeochemical processes in an aquifer system.</title>
        <authorList>
            <person name="Anantharaman K."/>
            <person name="Brown C.T."/>
            <person name="Hug L.A."/>
            <person name="Sharon I."/>
            <person name="Castelle C.J."/>
            <person name="Probst A.J."/>
            <person name="Thomas B.C."/>
            <person name="Singh A."/>
            <person name="Wilkins M.J."/>
            <person name="Karaoz U."/>
            <person name="Brodie E.L."/>
            <person name="Williams K.H."/>
            <person name="Hubbard S.S."/>
            <person name="Banfield J.F."/>
        </authorList>
    </citation>
    <scope>NUCLEOTIDE SEQUENCE [LARGE SCALE GENOMIC DNA]</scope>
</reference>
<dbReference type="InterPro" id="IPR015424">
    <property type="entry name" value="PyrdxlP-dep_Trfase"/>
</dbReference>
<evidence type="ECO:0000313" key="5">
    <source>
        <dbReference type="EMBL" id="OGG29143.1"/>
    </source>
</evidence>
<dbReference type="PANTHER" id="PTHR30244">
    <property type="entry name" value="TRANSAMINASE"/>
    <property type="match status" value="1"/>
</dbReference>
<dbReference type="Gene3D" id="3.40.640.10">
    <property type="entry name" value="Type I PLP-dependent aspartate aminotransferase-like (Major domain)"/>
    <property type="match status" value="1"/>
</dbReference>
<protein>
    <submittedName>
        <fullName evidence="5">Lipopolysaccharide biosynthesis protein RfbH</fullName>
    </submittedName>
</protein>
<comment type="similarity">
    <text evidence="3 4">Belongs to the DegT/DnrJ/EryC1 family.</text>
</comment>
<dbReference type="FunFam" id="3.40.640.10:FF:000079">
    <property type="entry name" value="LPS biosynthesis protein"/>
    <property type="match status" value="1"/>
</dbReference>
<dbReference type="GO" id="GO:0030170">
    <property type="term" value="F:pyridoxal phosphate binding"/>
    <property type="evidence" value="ECO:0007669"/>
    <property type="project" value="TreeGrafter"/>
</dbReference>
<dbReference type="GO" id="GO:0000271">
    <property type="term" value="P:polysaccharide biosynthetic process"/>
    <property type="evidence" value="ECO:0007669"/>
    <property type="project" value="TreeGrafter"/>
</dbReference>
<accession>A0A1F6AX86</accession>
<organism evidence="5 6">
    <name type="scientific">Candidatus Gottesmanbacteria bacterium RIFCSPLOWO2_01_FULL_46_9</name>
    <dbReference type="NCBI Taxonomy" id="1798394"/>
    <lineage>
        <taxon>Bacteria</taxon>
        <taxon>Candidatus Gottesmaniibacteriota</taxon>
    </lineage>
</organism>
<dbReference type="EMBL" id="MFJX01000080">
    <property type="protein sequence ID" value="OGG29143.1"/>
    <property type="molecule type" value="Genomic_DNA"/>
</dbReference>
<dbReference type="InterPro" id="IPR015421">
    <property type="entry name" value="PyrdxlP-dep_Trfase_major"/>
</dbReference>
<dbReference type="NCBIfam" id="NF011936">
    <property type="entry name" value="PRK15407.1"/>
    <property type="match status" value="1"/>
</dbReference>
<evidence type="ECO:0000313" key="6">
    <source>
        <dbReference type="Proteomes" id="UP000176450"/>
    </source>
</evidence>